<dbReference type="GO" id="GO:0005794">
    <property type="term" value="C:Golgi apparatus"/>
    <property type="evidence" value="ECO:0007669"/>
    <property type="project" value="TreeGrafter"/>
</dbReference>
<evidence type="ECO:0000256" key="3">
    <source>
        <dbReference type="ARBA" id="ARBA00006483"/>
    </source>
</evidence>
<keyword evidence="4 7" id="KW-0812">Transmembrane</keyword>
<evidence type="ECO:0000313" key="9">
    <source>
        <dbReference type="EMBL" id="THU55884.1"/>
    </source>
</evidence>
<comment type="caution">
    <text evidence="9">The sequence shown here is derived from an EMBL/GenBank/DDBJ whole genome shotgun (WGS) entry which is preliminary data.</text>
</comment>
<evidence type="ECO:0000256" key="5">
    <source>
        <dbReference type="ARBA" id="ARBA00022989"/>
    </source>
</evidence>
<dbReference type="AlphaFoldDB" id="A0A4S8J4V4"/>
<sequence>MKATRYRQELGDTLGWRDPPEVETVLDDGLCGRFPTFRICLSYLSDSINRSLSERCTWSELIDRLAFSRPDTLADATSRLHKNLVYFRVHYATVVAIVLALSLVTNPFTRTIIVVVTIATWEIMSVTPSSLTKGRRSGSNRDLPLKPQRKQ</sequence>
<dbReference type="Proteomes" id="UP000317650">
    <property type="component" value="Chromosome 11"/>
</dbReference>
<dbReference type="PANTHER" id="PTHR19317">
    <property type="entry name" value="PRENYLATED RAB ACCEPTOR 1-RELATED"/>
    <property type="match status" value="1"/>
</dbReference>
<gene>
    <name evidence="9" type="ORF">C4D60_Mb11t11350</name>
</gene>
<feature type="transmembrane region" description="Helical" evidence="7">
    <location>
        <begin position="111"/>
        <end position="131"/>
    </location>
</feature>
<protein>
    <recommendedName>
        <fullName evidence="7">PRA1 family protein</fullName>
    </recommendedName>
</protein>
<evidence type="ECO:0000256" key="6">
    <source>
        <dbReference type="ARBA" id="ARBA00023136"/>
    </source>
</evidence>
<dbReference type="STRING" id="52838.A0A4S8J4V4"/>
<evidence type="ECO:0000256" key="1">
    <source>
        <dbReference type="ARBA" id="ARBA00002501"/>
    </source>
</evidence>
<evidence type="ECO:0000256" key="4">
    <source>
        <dbReference type="ARBA" id="ARBA00022692"/>
    </source>
</evidence>
<evidence type="ECO:0000256" key="7">
    <source>
        <dbReference type="RuleBase" id="RU363107"/>
    </source>
</evidence>
<evidence type="ECO:0000256" key="2">
    <source>
        <dbReference type="ARBA" id="ARBA00004141"/>
    </source>
</evidence>
<comment type="function">
    <text evidence="1 7">May be involved in both secretory and endocytic intracellular trafficking in the endosomal/prevacuolar compartments.</text>
</comment>
<accession>A0A4S8J4V4</accession>
<dbReference type="GO" id="GO:0016020">
    <property type="term" value="C:membrane"/>
    <property type="evidence" value="ECO:0007669"/>
    <property type="project" value="UniProtKB-SubCell"/>
</dbReference>
<dbReference type="EMBL" id="PYDT01000007">
    <property type="protein sequence ID" value="THU55884.1"/>
    <property type="molecule type" value="Genomic_DNA"/>
</dbReference>
<dbReference type="PANTHER" id="PTHR19317:SF0">
    <property type="entry name" value="PRENYLATED RAB ACCEPTOR PROTEIN 1"/>
    <property type="match status" value="1"/>
</dbReference>
<keyword evidence="6 7" id="KW-0472">Membrane</keyword>
<keyword evidence="5 7" id="KW-1133">Transmembrane helix</keyword>
<evidence type="ECO:0000313" key="10">
    <source>
        <dbReference type="Proteomes" id="UP000317650"/>
    </source>
</evidence>
<feature type="transmembrane region" description="Helical" evidence="7">
    <location>
        <begin position="85"/>
        <end position="105"/>
    </location>
</feature>
<organism evidence="9 10">
    <name type="scientific">Musa balbisiana</name>
    <name type="common">Banana</name>
    <dbReference type="NCBI Taxonomy" id="52838"/>
    <lineage>
        <taxon>Eukaryota</taxon>
        <taxon>Viridiplantae</taxon>
        <taxon>Streptophyta</taxon>
        <taxon>Embryophyta</taxon>
        <taxon>Tracheophyta</taxon>
        <taxon>Spermatophyta</taxon>
        <taxon>Magnoliopsida</taxon>
        <taxon>Liliopsida</taxon>
        <taxon>Zingiberales</taxon>
        <taxon>Musaceae</taxon>
        <taxon>Musa</taxon>
    </lineage>
</organism>
<keyword evidence="7" id="KW-0813">Transport</keyword>
<reference evidence="9 10" key="1">
    <citation type="journal article" date="2019" name="Nat. Plants">
        <title>Genome sequencing of Musa balbisiana reveals subgenome evolution and function divergence in polyploid bananas.</title>
        <authorList>
            <person name="Yao X."/>
        </authorList>
    </citation>
    <scope>NUCLEOTIDE SEQUENCE [LARGE SCALE GENOMIC DNA]</scope>
    <source>
        <strain evidence="10">cv. DH-PKW</strain>
        <tissue evidence="9">Leaves</tissue>
    </source>
</reference>
<comment type="similarity">
    <text evidence="3 7">Belongs to the PRA1 family.</text>
</comment>
<name>A0A4S8J4V4_MUSBA</name>
<keyword evidence="10" id="KW-1185">Reference proteome</keyword>
<dbReference type="Pfam" id="PF03208">
    <property type="entry name" value="PRA1"/>
    <property type="match status" value="1"/>
</dbReference>
<feature type="region of interest" description="Disordered" evidence="8">
    <location>
        <begin position="130"/>
        <end position="151"/>
    </location>
</feature>
<dbReference type="InterPro" id="IPR004895">
    <property type="entry name" value="Prenylated_rab_accept_PRA1"/>
</dbReference>
<dbReference type="GO" id="GO:0016192">
    <property type="term" value="P:vesicle-mediated transport"/>
    <property type="evidence" value="ECO:0007669"/>
    <property type="project" value="UniProtKB-ARBA"/>
</dbReference>
<proteinExistence type="inferred from homology"/>
<comment type="subcellular location">
    <subcellularLocation>
        <location evidence="2 7">Membrane</location>
        <topology evidence="2 7">Multi-pass membrane protein</topology>
    </subcellularLocation>
</comment>
<evidence type="ECO:0000256" key="8">
    <source>
        <dbReference type="SAM" id="MobiDB-lite"/>
    </source>
</evidence>
<dbReference type="GO" id="GO:0005783">
    <property type="term" value="C:endoplasmic reticulum"/>
    <property type="evidence" value="ECO:0007669"/>
    <property type="project" value="UniProtKB-ARBA"/>
</dbReference>